<dbReference type="AlphaFoldDB" id="A0A923SPM0"/>
<feature type="transmembrane region" description="Helical" evidence="1">
    <location>
        <begin position="17"/>
        <end position="35"/>
    </location>
</feature>
<proteinExistence type="predicted"/>
<dbReference type="Pfam" id="PF13346">
    <property type="entry name" value="ABC2_membrane_5"/>
    <property type="match status" value="1"/>
</dbReference>
<feature type="transmembrane region" description="Helical" evidence="1">
    <location>
        <begin position="148"/>
        <end position="169"/>
    </location>
</feature>
<feature type="transmembrane region" description="Helical" evidence="1">
    <location>
        <begin position="84"/>
        <end position="103"/>
    </location>
</feature>
<dbReference type="Proteomes" id="UP000602647">
    <property type="component" value="Unassembled WGS sequence"/>
</dbReference>
<evidence type="ECO:0000256" key="1">
    <source>
        <dbReference type="SAM" id="Phobius"/>
    </source>
</evidence>
<protein>
    <submittedName>
        <fullName evidence="2">ABC-2 transporter permease</fullName>
    </submittedName>
</protein>
<keyword evidence="1" id="KW-0472">Membrane</keyword>
<reference evidence="2" key="1">
    <citation type="submission" date="2020-08" db="EMBL/GenBank/DDBJ databases">
        <title>Genome public.</title>
        <authorList>
            <person name="Liu C."/>
            <person name="Sun Q."/>
        </authorList>
    </citation>
    <scope>NUCLEOTIDE SEQUENCE</scope>
    <source>
        <strain evidence="2">BX12</strain>
    </source>
</reference>
<comment type="caution">
    <text evidence="2">The sequence shown here is derived from an EMBL/GenBank/DDBJ whole genome shotgun (WGS) entry which is preliminary data.</text>
</comment>
<dbReference type="RefSeq" id="WP_187301693.1">
    <property type="nucleotide sequence ID" value="NZ_JACRYT010000001.1"/>
</dbReference>
<keyword evidence="1" id="KW-0812">Transmembrane</keyword>
<name>A0A923SPM0_9FIRM</name>
<keyword evidence="1" id="KW-1133">Transmembrane helix</keyword>
<dbReference type="EMBL" id="JACRYT010000001">
    <property type="protein sequence ID" value="MBC6678520.1"/>
    <property type="molecule type" value="Genomic_DNA"/>
</dbReference>
<dbReference type="InterPro" id="IPR025699">
    <property type="entry name" value="ABC2_memb-like"/>
</dbReference>
<gene>
    <name evidence="2" type="ORF">H9L42_01585</name>
</gene>
<evidence type="ECO:0000313" key="2">
    <source>
        <dbReference type="EMBL" id="MBC6678520.1"/>
    </source>
</evidence>
<organism evidence="2 3">
    <name type="scientific">Zhenpiania hominis</name>
    <dbReference type="NCBI Taxonomy" id="2763644"/>
    <lineage>
        <taxon>Bacteria</taxon>
        <taxon>Bacillati</taxon>
        <taxon>Bacillota</taxon>
        <taxon>Clostridia</taxon>
        <taxon>Peptostreptococcales</taxon>
        <taxon>Anaerovoracaceae</taxon>
        <taxon>Zhenpiania</taxon>
    </lineage>
</organism>
<keyword evidence="3" id="KW-1185">Reference proteome</keyword>
<evidence type="ECO:0000313" key="3">
    <source>
        <dbReference type="Proteomes" id="UP000602647"/>
    </source>
</evidence>
<feature type="transmembrane region" description="Helical" evidence="1">
    <location>
        <begin position="115"/>
        <end position="136"/>
    </location>
</feature>
<feature type="transmembrane region" description="Helical" evidence="1">
    <location>
        <begin position="41"/>
        <end position="59"/>
    </location>
</feature>
<accession>A0A923SPM0</accession>
<feature type="transmembrane region" description="Helical" evidence="1">
    <location>
        <begin position="181"/>
        <end position="208"/>
    </location>
</feature>
<sequence length="214" mass="23045">MKALFKKDFYALKESKILILIMLFVVVIMGIWGGGESTGFILSYVTVLSGVLVLNTISYDEMDNNCAFLLTMPFSRSAYAAEKYLFGIVTGTAGWIFSVVVILATSGPFEQNGDFWWSLCAASLCLVYLLQAGMIPIQLKFGGQKGKIVILILFAAVVGAVAAAAKSAGLMERIEAFMEHISLGGICAAGLAFSILCLLLSFACSVGIMKRKEF</sequence>